<comment type="caution">
    <text evidence="2">The sequence shown here is derived from an EMBL/GenBank/DDBJ whole genome shotgun (WGS) entry which is preliminary data.</text>
</comment>
<keyword evidence="3" id="KW-1185">Reference proteome</keyword>
<name>A0A562TUC9_9SPHI</name>
<gene>
    <name evidence="2" type="ORF">JN11_03798</name>
</gene>
<dbReference type="InterPro" id="IPR032710">
    <property type="entry name" value="NTF2-like_dom_sf"/>
</dbReference>
<dbReference type="SUPFAM" id="SSF54427">
    <property type="entry name" value="NTF2-like"/>
    <property type="match status" value="1"/>
</dbReference>
<evidence type="ECO:0000313" key="3">
    <source>
        <dbReference type="Proteomes" id="UP000317010"/>
    </source>
</evidence>
<evidence type="ECO:0000259" key="1">
    <source>
        <dbReference type="Pfam" id="PF20409"/>
    </source>
</evidence>
<evidence type="ECO:0000313" key="2">
    <source>
        <dbReference type="EMBL" id="TWI96686.1"/>
    </source>
</evidence>
<dbReference type="EMBL" id="VLLI01000012">
    <property type="protein sequence ID" value="TWI96686.1"/>
    <property type="molecule type" value="Genomic_DNA"/>
</dbReference>
<dbReference type="InterPro" id="IPR046860">
    <property type="entry name" value="SnoaL_5"/>
</dbReference>
<reference evidence="2 3" key="1">
    <citation type="submission" date="2019-07" db="EMBL/GenBank/DDBJ databases">
        <title>Genomic Encyclopedia of Archaeal and Bacterial Type Strains, Phase II (KMG-II): from individual species to whole genera.</title>
        <authorList>
            <person name="Goeker M."/>
        </authorList>
    </citation>
    <scope>NUCLEOTIDE SEQUENCE [LARGE SCALE GENOMIC DNA]</scope>
    <source>
        <strain evidence="2 3">ATCC BAA-1854</strain>
    </source>
</reference>
<dbReference type="Proteomes" id="UP000317010">
    <property type="component" value="Unassembled WGS sequence"/>
</dbReference>
<feature type="domain" description="SnoaL-like" evidence="1">
    <location>
        <begin position="5"/>
        <end position="115"/>
    </location>
</feature>
<sequence>MNSIVEIANRLSSLCTEHKFVEAYSSLFSEHAVSTDPIYKNEPLTGLSALIEREKNFLEANKVNKVRLSEPIFAGSYFSVVLAMGFTSADQTERALEELCVYKVENGKIVSQQFFIG</sequence>
<proteinExistence type="predicted"/>
<protein>
    <recommendedName>
        <fullName evidence="1">SnoaL-like domain-containing protein</fullName>
    </recommendedName>
</protein>
<dbReference type="Gene3D" id="3.10.450.50">
    <property type="match status" value="1"/>
</dbReference>
<dbReference type="AlphaFoldDB" id="A0A562TUC9"/>
<organism evidence="2 3">
    <name type="scientific">Mucilaginibacter frigoritolerans</name>
    <dbReference type="NCBI Taxonomy" id="652788"/>
    <lineage>
        <taxon>Bacteria</taxon>
        <taxon>Pseudomonadati</taxon>
        <taxon>Bacteroidota</taxon>
        <taxon>Sphingobacteriia</taxon>
        <taxon>Sphingobacteriales</taxon>
        <taxon>Sphingobacteriaceae</taxon>
        <taxon>Mucilaginibacter</taxon>
    </lineage>
</organism>
<dbReference type="OrthoDB" id="336094at2"/>
<accession>A0A562TUC9</accession>
<dbReference type="RefSeq" id="WP_144915000.1">
    <property type="nucleotide sequence ID" value="NZ_VLLI01000012.1"/>
</dbReference>
<dbReference type="Pfam" id="PF20409">
    <property type="entry name" value="SnoaL_5"/>
    <property type="match status" value="1"/>
</dbReference>